<reference evidence="1 2" key="1">
    <citation type="submission" date="2023-03" db="EMBL/GenBank/DDBJ databases">
        <title>High recombination rates correlate with genetic variation in Cardiocondyla obscurior ants.</title>
        <authorList>
            <person name="Errbii M."/>
        </authorList>
    </citation>
    <scope>NUCLEOTIDE SEQUENCE [LARGE SCALE GENOMIC DNA]</scope>
    <source>
        <strain evidence="1">Alpha-2009</strain>
        <tissue evidence="1">Whole body</tissue>
    </source>
</reference>
<protein>
    <submittedName>
        <fullName evidence="1">Uncharacterized protein</fullName>
    </submittedName>
</protein>
<comment type="caution">
    <text evidence="1">The sequence shown here is derived from an EMBL/GenBank/DDBJ whole genome shotgun (WGS) entry which is preliminary data.</text>
</comment>
<keyword evidence="2" id="KW-1185">Reference proteome</keyword>
<evidence type="ECO:0000313" key="2">
    <source>
        <dbReference type="Proteomes" id="UP001430953"/>
    </source>
</evidence>
<dbReference type="Proteomes" id="UP001430953">
    <property type="component" value="Unassembled WGS sequence"/>
</dbReference>
<evidence type="ECO:0000313" key="1">
    <source>
        <dbReference type="EMBL" id="KAL0128586.1"/>
    </source>
</evidence>
<proteinExistence type="predicted"/>
<name>A0AAW2GK42_9HYME</name>
<dbReference type="AlphaFoldDB" id="A0AAW2GK42"/>
<accession>A0AAW2GK42</accession>
<sequence length="102" mass="11849">MTFIRGIYPISISGLEMRTKNRDSVCGGTVIVSGVENEILSPDISKSALLLYREYILDNHLYRLILKCSRNRFLIYQRSNFLLLYSDPIHSQFSNTWPSFLQ</sequence>
<organism evidence="1 2">
    <name type="scientific">Cardiocondyla obscurior</name>
    <dbReference type="NCBI Taxonomy" id="286306"/>
    <lineage>
        <taxon>Eukaryota</taxon>
        <taxon>Metazoa</taxon>
        <taxon>Ecdysozoa</taxon>
        <taxon>Arthropoda</taxon>
        <taxon>Hexapoda</taxon>
        <taxon>Insecta</taxon>
        <taxon>Pterygota</taxon>
        <taxon>Neoptera</taxon>
        <taxon>Endopterygota</taxon>
        <taxon>Hymenoptera</taxon>
        <taxon>Apocrita</taxon>
        <taxon>Aculeata</taxon>
        <taxon>Formicoidea</taxon>
        <taxon>Formicidae</taxon>
        <taxon>Myrmicinae</taxon>
        <taxon>Cardiocondyla</taxon>
    </lineage>
</organism>
<gene>
    <name evidence="1" type="ORF">PUN28_003741</name>
</gene>
<dbReference type="EMBL" id="JADYXP020000003">
    <property type="protein sequence ID" value="KAL0128586.1"/>
    <property type="molecule type" value="Genomic_DNA"/>
</dbReference>